<name>A0AC35G130_9BILA</name>
<dbReference type="Proteomes" id="UP000887580">
    <property type="component" value="Unplaced"/>
</dbReference>
<proteinExistence type="predicted"/>
<evidence type="ECO:0000313" key="1">
    <source>
        <dbReference type="Proteomes" id="UP000887580"/>
    </source>
</evidence>
<sequence length="350" mass="39959">MTLKPVPPLNLKNMIEEGYHPTAYVLPVSDSVVAMKRFKKLREENQHEFEAFDAAIYAFAKEKENSQSTKTLKAKHKIHKMIAEALPKVPGSTLHFCGSSINACGTDSCDVDLCWAIPVKPEIESDVPFPMVEQGSFSPDLLLRHAMMKIEELDGIVSLPEFVPARVRIIKFEIEMDGIIFPCDVNINNIAGLYTMVLMVLHFLQCGVSPPILPNLNALCPDLFDGNLDLHEIGKYYDLDLNIKMDRNETPIGDLLIGFFRYYAMFNYQHEGIVLRMGCVSLKSNLKDFFFLEEVYDRITVPKNLNSARMDYIKCTFLDAFLGLQRGPDFKKLMNDERVFMKKKFIFDDC</sequence>
<organism evidence="1 2">
    <name type="scientific">Panagrolaimus sp. PS1159</name>
    <dbReference type="NCBI Taxonomy" id="55785"/>
    <lineage>
        <taxon>Eukaryota</taxon>
        <taxon>Metazoa</taxon>
        <taxon>Ecdysozoa</taxon>
        <taxon>Nematoda</taxon>
        <taxon>Chromadorea</taxon>
        <taxon>Rhabditida</taxon>
        <taxon>Tylenchina</taxon>
        <taxon>Panagrolaimomorpha</taxon>
        <taxon>Panagrolaimoidea</taxon>
        <taxon>Panagrolaimidae</taxon>
        <taxon>Panagrolaimus</taxon>
    </lineage>
</organism>
<protein>
    <submittedName>
        <fullName evidence="2">PAP-associated domain-containing protein</fullName>
    </submittedName>
</protein>
<reference evidence="2" key="1">
    <citation type="submission" date="2022-11" db="UniProtKB">
        <authorList>
            <consortium name="WormBaseParasite"/>
        </authorList>
    </citation>
    <scope>IDENTIFICATION</scope>
</reference>
<accession>A0AC35G130</accession>
<evidence type="ECO:0000313" key="2">
    <source>
        <dbReference type="WBParaSite" id="PS1159_v2.g22450.t1"/>
    </source>
</evidence>
<dbReference type="WBParaSite" id="PS1159_v2.g22450.t1">
    <property type="protein sequence ID" value="PS1159_v2.g22450.t1"/>
    <property type="gene ID" value="PS1159_v2.g22450"/>
</dbReference>